<dbReference type="InterPro" id="IPR055259">
    <property type="entry name" value="YkvP/CgeB_Glyco_trans-like"/>
</dbReference>
<keyword evidence="3" id="KW-1185">Reference proteome</keyword>
<dbReference type="RefSeq" id="WP_091174010.1">
    <property type="nucleotide sequence ID" value="NZ_FNCG01000017.1"/>
</dbReference>
<dbReference type="AlphaFoldDB" id="A0A1G8IV01"/>
<dbReference type="STRING" id="551996.SAMN05192573_117119"/>
<dbReference type="GO" id="GO:0016740">
    <property type="term" value="F:transferase activity"/>
    <property type="evidence" value="ECO:0007669"/>
    <property type="project" value="UniProtKB-KW"/>
</dbReference>
<accession>A0A1G8IV01</accession>
<name>A0A1G8IV01_9SPHI</name>
<dbReference type="EMBL" id="FNCG01000017">
    <property type="protein sequence ID" value="SDI22759.1"/>
    <property type="molecule type" value="Genomic_DNA"/>
</dbReference>
<dbReference type="Proteomes" id="UP000199705">
    <property type="component" value="Unassembled WGS sequence"/>
</dbReference>
<evidence type="ECO:0000313" key="3">
    <source>
        <dbReference type="Proteomes" id="UP000199705"/>
    </source>
</evidence>
<gene>
    <name evidence="2" type="ORF">SAMN05192573_117119</name>
</gene>
<evidence type="ECO:0000313" key="2">
    <source>
        <dbReference type="EMBL" id="SDI22759.1"/>
    </source>
</evidence>
<organism evidence="2 3">
    <name type="scientific">Mucilaginibacter gossypii</name>
    <dbReference type="NCBI Taxonomy" id="551996"/>
    <lineage>
        <taxon>Bacteria</taxon>
        <taxon>Pseudomonadati</taxon>
        <taxon>Bacteroidota</taxon>
        <taxon>Sphingobacteriia</taxon>
        <taxon>Sphingobacteriales</taxon>
        <taxon>Sphingobacteriaceae</taxon>
        <taxon>Mucilaginibacter</taxon>
    </lineage>
</organism>
<reference evidence="3" key="1">
    <citation type="submission" date="2016-10" db="EMBL/GenBank/DDBJ databases">
        <authorList>
            <person name="Varghese N."/>
            <person name="Submissions S."/>
        </authorList>
    </citation>
    <scope>NUCLEOTIDE SEQUENCE [LARGE SCALE GENOMIC DNA]</scope>
    <source>
        <strain evidence="3">Gh-67</strain>
    </source>
</reference>
<keyword evidence="2" id="KW-0808">Transferase</keyword>
<dbReference type="Pfam" id="PF13524">
    <property type="entry name" value="Glyco_trans_1_2"/>
    <property type="match status" value="1"/>
</dbReference>
<protein>
    <submittedName>
        <fullName evidence="2">Glycosyl transferases group 1</fullName>
    </submittedName>
</protein>
<proteinExistence type="predicted"/>
<evidence type="ECO:0000259" key="1">
    <source>
        <dbReference type="Pfam" id="PF13524"/>
    </source>
</evidence>
<feature type="domain" description="Spore protein YkvP/CgeB glycosyl transferase-like" evidence="1">
    <location>
        <begin position="266"/>
        <end position="372"/>
    </location>
</feature>
<sequence>MRILLSFLQDKVSRPHPVPSYRFWQHYIKNGIIEAEMSYIEVPEVDWAEGLVYDEGSVALQNWQERSWQATLNYIKANRQNIDIFLSYLYPKQILAKAIEQIRKMGIPCVNFYCDSVREFKTVPAKFRIFDLIWVPEYEALPLYRKARVKHINLPMPMWVEPQLRCRTPLHEIPGVSFIGSKDILRENLLGQVIQKGLPVSVRGAGWLAQSAGPVFVPGSAYQKLINQVNFVKQQGFSGLAIKGLQQLTKFTVVPVGDDHIFPRPDFDEYINITQSSMVTLGINRVPTFKRTHNKPLTYSRLRDIEAPMLGACYLTEYCEGIEQLYDTDNEINVYRTVDELVQKTTELLNNKEKRNKLRINGQQRVLNDHAIPSSLKKIKKALFGT</sequence>